<dbReference type="AlphaFoldDB" id="A0A4Y2TND8"/>
<feature type="compositionally biased region" description="Basic and acidic residues" evidence="1">
    <location>
        <begin position="1"/>
        <end position="10"/>
    </location>
</feature>
<evidence type="ECO:0000313" key="2">
    <source>
        <dbReference type="EMBL" id="GBO01244.1"/>
    </source>
</evidence>
<evidence type="ECO:0000313" key="3">
    <source>
        <dbReference type="Proteomes" id="UP000499080"/>
    </source>
</evidence>
<evidence type="ECO:0000256" key="1">
    <source>
        <dbReference type="SAM" id="MobiDB-lite"/>
    </source>
</evidence>
<accession>A0A4Y2TND8</accession>
<dbReference type="EMBL" id="BGPR01029459">
    <property type="protein sequence ID" value="GBO01244.1"/>
    <property type="molecule type" value="Genomic_DNA"/>
</dbReference>
<protein>
    <submittedName>
        <fullName evidence="2">Uncharacterized protein</fullName>
    </submittedName>
</protein>
<feature type="region of interest" description="Disordered" evidence="1">
    <location>
        <begin position="1"/>
        <end position="31"/>
    </location>
</feature>
<dbReference type="Proteomes" id="UP000499080">
    <property type="component" value="Unassembled WGS sequence"/>
</dbReference>
<keyword evidence="3" id="KW-1185">Reference proteome</keyword>
<feature type="region of interest" description="Disordered" evidence="1">
    <location>
        <begin position="43"/>
        <end position="83"/>
    </location>
</feature>
<proteinExistence type="predicted"/>
<name>A0A4Y2TND8_ARAVE</name>
<sequence length="83" mass="9469">MPVLSLERETQPQYYSTPRNSETPLTYPVASHPRTLGVLPGERIQNNHKDYTAPPEGTRRVLKNSREKHPLTRHRAVTTLPPS</sequence>
<comment type="caution">
    <text evidence="2">The sequence shown here is derived from an EMBL/GenBank/DDBJ whole genome shotgun (WGS) entry which is preliminary data.</text>
</comment>
<organism evidence="2 3">
    <name type="scientific">Araneus ventricosus</name>
    <name type="common">Orbweaver spider</name>
    <name type="synonym">Epeira ventricosa</name>
    <dbReference type="NCBI Taxonomy" id="182803"/>
    <lineage>
        <taxon>Eukaryota</taxon>
        <taxon>Metazoa</taxon>
        <taxon>Ecdysozoa</taxon>
        <taxon>Arthropoda</taxon>
        <taxon>Chelicerata</taxon>
        <taxon>Arachnida</taxon>
        <taxon>Araneae</taxon>
        <taxon>Araneomorphae</taxon>
        <taxon>Entelegynae</taxon>
        <taxon>Araneoidea</taxon>
        <taxon>Araneidae</taxon>
        <taxon>Araneus</taxon>
    </lineage>
</organism>
<feature type="compositionally biased region" description="Polar residues" evidence="1">
    <location>
        <begin position="11"/>
        <end position="24"/>
    </location>
</feature>
<reference evidence="2 3" key="1">
    <citation type="journal article" date="2019" name="Sci. Rep.">
        <title>Orb-weaving spider Araneus ventricosus genome elucidates the spidroin gene catalogue.</title>
        <authorList>
            <person name="Kono N."/>
            <person name="Nakamura H."/>
            <person name="Ohtoshi R."/>
            <person name="Moran D.A.P."/>
            <person name="Shinohara A."/>
            <person name="Yoshida Y."/>
            <person name="Fujiwara M."/>
            <person name="Mori M."/>
            <person name="Tomita M."/>
            <person name="Arakawa K."/>
        </authorList>
    </citation>
    <scope>NUCLEOTIDE SEQUENCE [LARGE SCALE GENOMIC DNA]</scope>
</reference>
<gene>
    <name evidence="2" type="ORF">AVEN_271190_1</name>
</gene>